<dbReference type="AlphaFoldDB" id="A0A9X4SG53"/>
<dbReference type="Pfam" id="PF01609">
    <property type="entry name" value="DDE_Tnp_1"/>
    <property type="match status" value="1"/>
</dbReference>
<proteinExistence type="predicted"/>
<organism evidence="2 3">
    <name type="scientific">Lactococcus formosensis</name>
    <dbReference type="NCBI Taxonomy" id="1281486"/>
    <lineage>
        <taxon>Bacteria</taxon>
        <taxon>Bacillati</taxon>
        <taxon>Bacillota</taxon>
        <taxon>Bacilli</taxon>
        <taxon>Lactobacillales</taxon>
        <taxon>Streptococcaceae</taxon>
        <taxon>Lactococcus</taxon>
    </lineage>
</organism>
<comment type="caution">
    <text evidence="2">The sequence shown here is derived from an EMBL/GenBank/DDBJ whole genome shotgun (WGS) entry which is preliminary data.</text>
</comment>
<gene>
    <name evidence="2" type="ORF">NF717_12280</name>
</gene>
<accession>A0A9X4SG53</accession>
<dbReference type="GO" id="GO:0004803">
    <property type="term" value="F:transposase activity"/>
    <property type="evidence" value="ECO:0007669"/>
    <property type="project" value="InterPro"/>
</dbReference>
<dbReference type="GO" id="GO:0003677">
    <property type="term" value="F:DNA binding"/>
    <property type="evidence" value="ECO:0007669"/>
    <property type="project" value="InterPro"/>
</dbReference>
<dbReference type="GO" id="GO:0006313">
    <property type="term" value="P:DNA transposition"/>
    <property type="evidence" value="ECO:0007669"/>
    <property type="project" value="InterPro"/>
</dbReference>
<keyword evidence="3" id="KW-1185">Reference proteome</keyword>
<dbReference type="RefSeq" id="WP_279369205.1">
    <property type="nucleotide sequence ID" value="NZ_JAMWFV010000181.1"/>
</dbReference>
<protein>
    <submittedName>
        <fullName evidence="2">Transposase</fullName>
    </submittedName>
</protein>
<name>A0A9X4SG53_9LACT</name>
<dbReference type="PANTHER" id="PTHR35604:SF2">
    <property type="entry name" value="TRANSPOSASE INSH FOR INSERTION SEQUENCE ELEMENT IS5A-RELATED"/>
    <property type="match status" value="1"/>
</dbReference>
<evidence type="ECO:0000313" key="3">
    <source>
        <dbReference type="Proteomes" id="UP001153199"/>
    </source>
</evidence>
<dbReference type="InterPro" id="IPR002559">
    <property type="entry name" value="Transposase_11"/>
</dbReference>
<dbReference type="Proteomes" id="UP001153199">
    <property type="component" value="Unassembled WGS sequence"/>
</dbReference>
<sequence length="75" mass="8657">PKVSDNAIDWERYMENQKSSVRCKVEHPYRIVKNIFGFRKTVYRGLRKNLNRLHVLFASANLYMLARAGGALSSA</sequence>
<dbReference type="PANTHER" id="PTHR35604">
    <property type="entry name" value="TRANSPOSASE INSH FOR INSERTION SEQUENCE ELEMENT IS5A-RELATED"/>
    <property type="match status" value="1"/>
</dbReference>
<feature type="domain" description="Transposase IS4-like" evidence="1">
    <location>
        <begin position="18"/>
        <end position="62"/>
    </location>
</feature>
<dbReference type="EMBL" id="JAMWFV010000181">
    <property type="protein sequence ID" value="MDG6146412.1"/>
    <property type="molecule type" value="Genomic_DNA"/>
</dbReference>
<evidence type="ECO:0000259" key="1">
    <source>
        <dbReference type="Pfam" id="PF01609"/>
    </source>
</evidence>
<feature type="non-terminal residue" evidence="2">
    <location>
        <position position="1"/>
    </location>
</feature>
<evidence type="ECO:0000313" key="2">
    <source>
        <dbReference type="EMBL" id="MDG6146412.1"/>
    </source>
</evidence>
<reference evidence="2" key="1">
    <citation type="submission" date="2022-06" db="EMBL/GenBank/DDBJ databases">
        <title>Lactococcus from bovine mastitis in China.</title>
        <authorList>
            <person name="Lin Y."/>
            <person name="Han B."/>
        </authorList>
    </citation>
    <scope>NUCLEOTIDE SEQUENCE</scope>
    <source>
        <strain evidence="2">Ningxia-I-26</strain>
    </source>
</reference>